<accession>X0UFU4</accession>
<organism evidence="2">
    <name type="scientific">marine sediment metagenome</name>
    <dbReference type="NCBI Taxonomy" id="412755"/>
    <lineage>
        <taxon>unclassified sequences</taxon>
        <taxon>metagenomes</taxon>
        <taxon>ecological metagenomes</taxon>
    </lineage>
</organism>
<proteinExistence type="predicted"/>
<comment type="caution">
    <text evidence="2">The sequence shown here is derived from an EMBL/GenBank/DDBJ whole genome shotgun (WGS) entry which is preliminary data.</text>
</comment>
<dbReference type="Gene3D" id="2.50.20.10">
    <property type="entry name" value="Lipoprotein localisation LolA/LolB/LppX"/>
    <property type="match status" value="1"/>
</dbReference>
<dbReference type="EMBL" id="BARS01013596">
    <property type="protein sequence ID" value="GAF98181.1"/>
    <property type="molecule type" value="Genomic_DNA"/>
</dbReference>
<dbReference type="CDD" id="cd16329">
    <property type="entry name" value="LolA_like"/>
    <property type="match status" value="1"/>
</dbReference>
<dbReference type="AlphaFoldDB" id="X0UFU4"/>
<reference evidence="2" key="1">
    <citation type="journal article" date="2014" name="Front. Microbiol.">
        <title>High frequency of phylogenetically diverse reductive dehalogenase-homologous genes in deep subseafloor sedimentary metagenomes.</title>
        <authorList>
            <person name="Kawai M."/>
            <person name="Futagami T."/>
            <person name="Toyoda A."/>
            <person name="Takaki Y."/>
            <person name="Nishi S."/>
            <person name="Hori S."/>
            <person name="Arai W."/>
            <person name="Tsubouchi T."/>
            <person name="Morono Y."/>
            <person name="Uchiyama I."/>
            <person name="Ito T."/>
            <person name="Fujiyama A."/>
            <person name="Inagaki F."/>
            <person name="Takami H."/>
        </authorList>
    </citation>
    <scope>NUCLEOTIDE SEQUENCE</scope>
    <source>
        <strain evidence="2">Expedition CK06-06</strain>
    </source>
</reference>
<feature type="non-terminal residue" evidence="2">
    <location>
        <position position="137"/>
    </location>
</feature>
<evidence type="ECO:0000259" key="1">
    <source>
        <dbReference type="Pfam" id="PF17131"/>
    </source>
</evidence>
<feature type="domain" description="Uncharacterized protein TP-0789" evidence="1">
    <location>
        <begin position="2"/>
        <end position="136"/>
    </location>
</feature>
<name>X0UFU4_9ZZZZ</name>
<protein>
    <recommendedName>
        <fullName evidence="1">Uncharacterized protein TP-0789 domain-containing protein</fullName>
    </recommendedName>
</protein>
<dbReference type="InterPro" id="IPR033399">
    <property type="entry name" value="TP_0789-like"/>
</dbReference>
<dbReference type="Pfam" id="PF17131">
    <property type="entry name" value="LolA_like"/>
    <property type="match status" value="1"/>
</dbReference>
<evidence type="ECO:0000313" key="2">
    <source>
        <dbReference type="EMBL" id="GAF98181.1"/>
    </source>
</evidence>
<gene>
    <name evidence="2" type="ORF">S01H1_23507</name>
</gene>
<feature type="non-terminal residue" evidence="2">
    <location>
        <position position="1"/>
    </location>
</feature>
<sequence>GQEMWIYNPKVNRVIKLPPSMMSQAWMGSDFSNNDLAKSDSIIADYTHKITETETHDGKKVYVVKSMPKPEAPVVWGMQKLRIREDHVFLSQAFYDEDFELVKIMTGHQIQMLGGKLFPKVWKMQKADVKDEYTLLS</sequence>